<feature type="domain" description="Cardiolipin synthase N-terminal" evidence="7">
    <location>
        <begin position="17"/>
        <end position="63"/>
    </location>
</feature>
<comment type="subcellular location">
    <subcellularLocation>
        <location evidence="1">Cell membrane</location>
        <topology evidence="1">Multi-pass membrane protein</topology>
    </subcellularLocation>
</comment>
<name>A0A0F9TWX9_9ZZZZ</name>
<accession>A0A0F9TWX9</accession>
<evidence type="ECO:0000256" key="6">
    <source>
        <dbReference type="SAM" id="Phobius"/>
    </source>
</evidence>
<organism evidence="8">
    <name type="scientific">marine sediment metagenome</name>
    <dbReference type="NCBI Taxonomy" id="412755"/>
    <lineage>
        <taxon>unclassified sequences</taxon>
        <taxon>metagenomes</taxon>
        <taxon>ecological metagenomes</taxon>
    </lineage>
</organism>
<evidence type="ECO:0000259" key="7">
    <source>
        <dbReference type="Pfam" id="PF13396"/>
    </source>
</evidence>
<keyword evidence="5 6" id="KW-0472">Membrane</keyword>
<keyword evidence="2" id="KW-1003">Cell membrane</keyword>
<dbReference type="EMBL" id="LAZR01000247">
    <property type="protein sequence ID" value="KKN79457.1"/>
    <property type="molecule type" value="Genomic_DNA"/>
</dbReference>
<evidence type="ECO:0000256" key="5">
    <source>
        <dbReference type="ARBA" id="ARBA00023136"/>
    </source>
</evidence>
<evidence type="ECO:0000256" key="2">
    <source>
        <dbReference type="ARBA" id="ARBA00022475"/>
    </source>
</evidence>
<dbReference type="Pfam" id="PF13396">
    <property type="entry name" value="PLDc_N"/>
    <property type="match status" value="1"/>
</dbReference>
<sequence length="73" mass="7874">MFGLALLDIIVLVVHFVLALVCLIDLRVRALRTHPGEEAARAIWAIFVVVVPILGSAAFLIVRPGRGEDGEAL</sequence>
<evidence type="ECO:0000256" key="3">
    <source>
        <dbReference type="ARBA" id="ARBA00022692"/>
    </source>
</evidence>
<keyword evidence="3 6" id="KW-0812">Transmembrane</keyword>
<evidence type="ECO:0000256" key="1">
    <source>
        <dbReference type="ARBA" id="ARBA00004651"/>
    </source>
</evidence>
<comment type="caution">
    <text evidence="8">The sequence shown here is derived from an EMBL/GenBank/DDBJ whole genome shotgun (WGS) entry which is preliminary data.</text>
</comment>
<evidence type="ECO:0000313" key="8">
    <source>
        <dbReference type="EMBL" id="KKN79457.1"/>
    </source>
</evidence>
<feature type="transmembrane region" description="Helical" evidence="6">
    <location>
        <begin position="43"/>
        <end position="62"/>
    </location>
</feature>
<dbReference type="InterPro" id="IPR027379">
    <property type="entry name" value="CLS_N"/>
</dbReference>
<evidence type="ECO:0000256" key="4">
    <source>
        <dbReference type="ARBA" id="ARBA00022989"/>
    </source>
</evidence>
<keyword evidence="4 6" id="KW-1133">Transmembrane helix</keyword>
<proteinExistence type="predicted"/>
<dbReference type="AlphaFoldDB" id="A0A0F9TWX9"/>
<reference evidence="8" key="1">
    <citation type="journal article" date="2015" name="Nature">
        <title>Complex archaea that bridge the gap between prokaryotes and eukaryotes.</title>
        <authorList>
            <person name="Spang A."/>
            <person name="Saw J.H."/>
            <person name="Jorgensen S.L."/>
            <person name="Zaremba-Niedzwiedzka K."/>
            <person name="Martijn J."/>
            <person name="Lind A.E."/>
            <person name="van Eijk R."/>
            <person name="Schleper C."/>
            <person name="Guy L."/>
            <person name="Ettema T.J."/>
        </authorList>
    </citation>
    <scope>NUCLEOTIDE SEQUENCE</scope>
</reference>
<protein>
    <recommendedName>
        <fullName evidence="7">Cardiolipin synthase N-terminal domain-containing protein</fullName>
    </recommendedName>
</protein>
<gene>
    <name evidence="8" type="ORF">LCGC14_0340210</name>
</gene>
<dbReference type="GO" id="GO:0005886">
    <property type="term" value="C:plasma membrane"/>
    <property type="evidence" value="ECO:0007669"/>
    <property type="project" value="UniProtKB-SubCell"/>
</dbReference>